<evidence type="ECO:0000313" key="3">
    <source>
        <dbReference type="Proteomes" id="UP000051386"/>
    </source>
</evidence>
<gene>
    <name evidence="2" type="ORF">ABB28_10785</name>
</gene>
<reference evidence="2 3" key="1">
    <citation type="submission" date="2015-05" db="EMBL/GenBank/DDBJ databases">
        <title>Genome sequencing and analysis of members of genus Stenotrophomonas.</title>
        <authorList>
            <person name="Patil P.P."/>
            <person name="Midha S."/>
            <person name="Patil P.B."/>
        </authorList>
    </citation>
    <scope>NUCLEOTIDE SEQUENCE [LARGE SCALE GENOMIC DNA]</scope>
    <source>
        <strain evidence="2 3">DSM 21508</strain>
    </source>
</reference>
<organism evidence="2 3">
    <name type="scientific">Stenotrophomonas chelatiphaga</name>
    <dbReference type="NCBI Taxonomy" id="517011"/>
    <lineage>
        <taxon>Bacteria</taxon>
        <taxon>Pseudomonadati</taxon>
        <taxon>Pseudomonadota</taxon>
        <taxon>Gammaproteobacteria</taxon>
        <taxon>Lysobacterales</taxon>
        <taxon>Lysobacteraceae</taxon>
        <taxon>Stenotrophomonas</taxon>
    </lineage>
</organism>
<dbReference type="Proteomes" id="UP000051386">
    <property type="component" value="Unassembled WGS sequence"/>
</dbReference>
<protein>
    <recommendedName>
        <fullName evidence="4">Lipoprotein</fullName>
    </recommendedName>
</protein>
<dbReference type="PATRIC" id="fig|517011.3.peg.1865"/>
<dbReference type="AlphaFoldDB" id="A0A0R0D7H3"/>
<keyword evidence="1" id="KW-0732">Signal</keyword>
<dbReference type="EMBL" id="LDJK01000046">
    <property type="protein sequence ID" value="KRG73411.1"/>
    <property type="molecule type" value="Genomic_DNA"/>
</dbReference>
<feature type="chain" id="PRO_5006395229" description="Lipoprotein" evidence="1">
    <location>
        <begin position="19"/>
        <end position="168"/>
    </location>
</feature>
<evidence type="ECO:0000256" key="1">
    <source>
        <dbReference type="SAM" id="SignalP"/>
    </source>
</evidence>
<dbReference type="PROSITE" id="PS51257">
    <property type="entry name" value="PROKAR_LIPOPROTEIN"/>
    <property type="match status" value="1"/>
</dbReference>
<accession>A0A0R0D7H3</accession>
<name>A0A0R0D7H3_9GAMM</name>
<evidence type="ECO:0000313" key="2">
    <source>
        <dbReference type="EMBL" id="KRG73411.1"/>
    </source>
</evidence>
<feature type="signal peptide" evidence="1">
    <location>
        <begin position="1"/>
        <end position="18"/>
    </location>
</feature>
<sequence length="168" mass="17361">MSRALSSTALAVSLLAVAACGWTAWRQQQAQSPDQVLQARGLVIRDAQGQPRLILGAPVPDPAGSGKPLGPRAAPLSGVVLLGPDGAERGGYGTLDVGGEAILTLDDATGATEVFKVVANPDRGATLMVKHQNNTGAMLTSWQGEPELMFVDDSGRSFYVRPGMPSAP</sequence>
<keyword evidence="3" id="KW-1185">Reference proteome</keyword>
<comment type="caution">
    <text evidence="2">The sequence shown here is derived from an EMBL/GenBank/DDBJ whole genome shotgun (WGS) entry which is preliminary data.</text>
</comment>
<dbReference type="RefSeq" id="WP_057508626.1">
    <property type="nucleotide sequence ID" value="NZ_LDJK01000046.1"/>
</dbReference>
<proteinExistence type="predicted"/>
<evidence type="ECO:0008006" key="4">
    <source>
        <dbReference type="Google" id="ProtNLM"/>
    </source>
</evidence>